<evidence type="ECO:0008006" key="4">
    <source>
        <dbReference type="Google" id="ProtNLM"/>
    </source>
</evidence>
<dbReference type="Proteomes" id="UP000199636">
    <property type="component" value="Unassembled WGS sequence"/>
</dbReference>
<evidence type="ECO:0000256" key="1">
    <source>
        <dbReference type="SAM" id="MobiDB-lite"/>
    </source>
</evidence>
<accession>A0A1G8BKK4</accession>
<evidence type="ECO:0000313" key="3">
    <source>
        <dbReference type="Proteomes" id="UP000199636"/>
    </source>
</evidence>
<protein>
    <recommendedName>
        <fullName evidence="4">Lipoprotein</fullName>
    </recommendedName>
</protein>
<organism evidence="2 3">
    <name type="scientific">Pseudomonas panipatensis</name>
    <dbReference type="NCBI Taxonomy" id="428992"/>
    <lineage>
        <taxon>Bacteria</taxon>
        <taxon>Pseudomonadati</taxon>
        <taxon>Pseudomonadota</taxon>
        <taxon>Gammaproteobacteria</taxon>
        <taxon>Pseudomonadales</taxon>
        <taxon>Pseudomonadaceae</taxon>
        <taxon>Pseudomonas</taxon>
    </lineage>
</organism>
<dbReference type="EMBL" id="FNDS01000001">
    <property type="protein sequence ID" value="SDH33691.1"/>
    <property type="molecule type" value="Genomic_DNA"/>
</dbReference>
<name>A0A1G8BKK4_9PSED</name>
<feature type="region of interest" description="Disordered" evidence="1">
    <location>
        <begin position="46"/>
        <end position="65"/>
    </location>
</feature>
<dbReference type="AlphaFoldDB" id="A0A1G8BKK4"/>
<gene>
    <name evidence="2" type="ORF">SAMN05216272_101109</name>
</gene>
<keyword evidence="3" id="KW-1185">Reference proteome</keyword>
<dbReference type="RefSeq" id="WP_090259731.1">
    <property type="nucleotide sequence ID" value="NZ_FNDS01000001.1"/>
</dbReference>
<evidence type="ECO:0000313" key="2">
    <source>
        <dbReference type="EMBL" id="SDH33691.1"/>
    </source>
</evidence>
<reference evidence="3" key="1">
    <citation type="submission" date="2016-10" db="EMBL/GenBank/DDBJ databases">
        <authorList>
            <person name="Varghese N."/>
            <person name="Submissions S."/>
        </authorList>
    </citation>
    <scope>NUCLEOTIDE SEQUENCE [LARGE SCALE GENOMIC DNA]</scope>
    <source>
        <strain evidence="3">CCM 7469</strain>
    </source>
</reference>
<proteinExistence type="predicted"/>
<sequence>MRRLFIALLLFLPLSGCVVYEHDHGWRGGPRYYGPPAGYYERGYDRGYGHGYDRDRDYRDHDWRR</sequence>